<dbReference type="RefSeq" id="WP_103061336.1">
    <property type="nucleotide sequence ID" value="NZ_BSOF01000029.1"/>
</dbReference>
<evidence type="ECO:0000313" key="3">
    <source>
        <dbReference type="Proteomes" id="UP000236345"/>
    </source>
</evidence>
<name>A0A2K1Q4W3_9GAMM</name>
<dbReference type="EMBL" id="NWUO01000023">
    <property type="protein sequence ID" value="PNS10085.1"/>
    <property type="molecule type" value="Genomic_DNA"/>
</dbReference>
<keyword evidence="3" id="KW-1185">Reference proteome</keyword>
<dbReference type="AlphaFoldDB" id="A0A2K1Q4W3"/>
<reference evidence="3" key="1">
    <citation type="submission" date="2017-09" db="EMBL/GenBank/DDBJ databases">
        <authorList>
            <person name="Palmer M."/>
            <person name="Steenkamp E.T."/>
            <person name="Coetzee M.P."/>
            <person name="Avontuur J.R."/>
            <person name="Van Zyl E."/>
            <person name="Chan W.-Y."/>
            <person name="Blom J."/>
            <person name="Venter S.N."/>
        </authorList>
    </citation>
    <scope>NUCLEOTIDE SEQUENCE [LARGE SCALE GENOMIC DNA]</scope>
    <source>
        <strain evidence="3">QC88-366</strain>
    </source>
</reference>
<accession>A0A2K1Q4W3</accession>
<evidence type="ECO:0000313" key="2">
    <source>
        <dbReference type="EMBL" id="PNS10085.1"/>
    </source>
</evidence>
<sequence length="103" mass="12205">MNRFRNWRLRRKFSSLGVMIRVFFSNHDCDAFGETIEEIVESYCDYNGKAEALCLKNEITEMLQTEDDSELESRMALLAENRCNLKAWGETWRSFLQRVLTLL</sequence>
<proteinExistence type="predicted"/>
<protein>
    <recommendedName>
        <fullName evidence="1">CdiI immunity protein domain-containing protein</fullName>
    </recommendedName>
</protein>
<comment type="caution">
    <text evidence="2">The sequence shown here is derived from an EMBL/GenBank/DDBJ whole genome shotgun (WGS) entry which is preliminary data.</text>
</comment>
<evidence type="ECO:0000259" key="1">
    <source>
        <dbReference type="Pfam" id="PF18593"/>
    </source>
</evidence>
<feature type="domain" description="CdiI immunity protein" evidence="1">
    <location>
        <begin position="13"/>
        <end position="101"/>
    </location>
</feature>
<organism evidence="2 3">
    <name type="scientific">Mixta theicola</name>
    <dbReference type="NCBI Taxonomy" id="1458355"/>
    <lineage>
        <taxon>Bacteria</taxon>
        <taxon>Pseudomonadati</taxon>
        <taxon>Pseudomonadota</taxon>
        <taxon>Gammaproteobacteria</taxon>
        <taxon>Enterobacterales</taxon>
        <taxon>Erwiniaceae</taxon>
        <taxon>Mixta</taxon>
    </lineage>
</organism>
<gene>
    <name evidence="2" type="ORF">COO59_19395</name>
</gene>
<dbReference type="Pfam" id="PF18593">
    <property type="entry name" value="CdiI_2"/>
    <property type="match status" value="1"/>
</dbReference>
<dbReference type="Proteomes" id="UP000236345">
    <property type="component" value="Unassembled WGS sequence"/>
</dbReference>
<dbReference type="InterPro" id="IPR041129">
    <property type="entry name" value="CdiI_2"/>
</dbReference>